<feature type="domain" description="Pyruvate:ferredoxin oxidoreductase core" evidence="3">
    <location>
        <begin position="273"/>
        <end position="366"/>
    </location>
</feature>
<gene>
    <name evidence="4" type="ORF">H8E23_01280</name>
</gene>
<dbReference type="PANTHER" id="PTHR32154:SF14">
    <property type="entry name" value="2-OXOGLUTARATE SYNTHASE SUBUNIT KORA"/>
    <property type="match status" value="1"/>
</dbReference>
<accession>A0A8J6NTA0</accession>
<dbReference type="InterPro" id="IPR033412">
    <property type="entry name" value="PFOR_II"/>
</dbReference>
<sequence>MAFSLMDGNEAIAWGAVYAGCRFFAGYPITPATTIFNAMLKLLPPSGGICLQGEDEIASIGYCLGASMAGMKAMTATSGPGISLCSEQISFAVGSEIPIVIVDVQRLGPSTGSATRGADGDIHFLRWGNSGGLPVIVLAPVDVQDCFLLTIQAFNLAEEFRCPVLIASNKEIAMTRESIDIDAISTPDIIKRTAPPPGVPFLPFGVPSGRLVPYFLPIGATTLVRQTSSTHGPDGYITTDPQKISNMLQRLKTKLVSTVSRFSFHDQYLENDADTLILTYGVTARAALEVIREQKAQGNPLSLLILKTLWPVPEDLIRKKAAEFKRIVVVEMNLGQYVGEIERILPDKEVVFFGQMDGRLISPRQIREVAIRA</sequence>
<dbReference type="Gene3D" id="3.40.50.920">
    <property type="match status" value="1"/>
</dbReference>
<protein>
    <submittedName>
        <fullName evidence="4">Pyruvate flavodoxin/ferredoxin oxidoreductase</fullName>
    </submittedName>
</protein>
<dbReference type="InterPro" id="IPR009014">
    <property type="entry name" value="Transketo_C/PFOR_II"/>
</dbReference>
<proteinExistence type="predicted"/>
<reference evidence="4 5" key="1">
    <citation type="submission" date="2020-08" db="EMBL/GenBank/DDBJ databases">
        <title>Bridging the membrane lipid divide: bacteria of the FCB group superphylum have the potential to synthesize archaeal ether lipids.</title>
        <authorList>
            <person name="Villanueva L."/>
            <person name="Von Meijenfeldt F.A.B."/>
            <person name="Westbye A.B."/>
            <person name="Yadav S."/>
            <person name="Hopmans E.C."/>
            <person name="Dutilh B.E."/>
            <person name="Sinninghe Damste J.S."/>
        </authorList>
    </citation>
    <scope>NUCLEOTIDE SEQUENCE [LARGE SCALE GENOMIC DNA]</scope>
    <source>
        <strain evidence="4">NIOZ-UU30</strain>
    </source>
</reference>
<evidence type="ECO:0000259" key="2">
    <source>
        <dbReference type="Pfam" id="PF01855"/>
    </source>
</evidence>
<evidence type="ECO:0000313" key="5">
    <source>
        <dbReference type="Proteomes" id="UP000603434"/>
    </source>
</evidence>
<evidence type="ECO:0000256" key="1">
    <source>
        <dbReference type="ARBA" id="ARBA00023002"/>
    </source>
</evidence>
<dbReference type="SUPFAM" id="SSF52922">
    <property type="entry name" value="TK C-terminal domain-like"/>
    <property type="match status" value="1"/>
</dbReference>
<dbReference type="EMBL" id="JACNJH010000056">
    <property type="protein sequence ID" value="MBC8360016.1"/>
    <property type="molecule type" value="Genomic_DNA"/>
</dbReference>
<dbReference type="Proteomes" id="UP000603434">
    <property type="component" value="Unassembled WGS sequence"/>
</dbReference>
<dbReference type="Gene3D" id="3.40.50.970">
    <property type="match status" value="1"/>
</dbReference>
<dbReference type="FunFam" id="3.40.50.970:FF:000022">
    <property type="entry name" value="2-oxoglutarate ferredoxin oxidoreductase alpha subunit"/>
    <property type="match status" value="1"/>
</dbReference>
<dbReference type="CDD" id="cd07034">
    <property type="entry name" value="TPP_PYR_PFOR_IOR-alpha_like"/>
    <property type="match status" value="1"/>
</dbReference>
<dbReference type="SUPFAM" id="SSF52518">
    <property type="entry name" value="Thiamin diphosphate-binding fold (THDP-binding)"/>
    <property type="match status" value="1"/>
</dbReference>
<dbReference type="InterPro" id="IPR002880">
    <property type="entry name" value="Pyrv_Fd/Flavodoxin_OxRdtase_N"/>
</dbReference>
<feature type="domain" description="Pyruvate flavodoxin/ferredoxin oxidoreductase pyrimidine binding" evidence="2">
    <location>
        <begin position="15"/>
        <end position="197"/>
    </location>
</feature>
<dbReference type="Pfam" id="PF01855">
    <property type="entry name" value="POR_N"/>
    <property type="match status" value="1"/>
</dbReference>
<dbReference type="InterPro" id="IPR029061">
    <property type="entry name" value="THDP-binding"/>
</dbReference>
<name>A0A8J6NTA0_9BACT</name>
<evidence type="ECO:0000259" key="3">
    <source>
        <dbReference type="Pfam" id="PF17147"/>
    </source>
</evidence>
<dbReference type="InterPro" id="IPR050722">
    <property type="entry name" value="Pyruvate:ferred/Flavod_OxRd"/>
</dbReference>
<evidence type="ECO:0000313" key="4">
    <source>
        <dbReference type="EMBL" id="MBC8360016.1"/>
    </source>
</evidence>
<comment type="caution">
    <text evidence="4">The sequence shown here is derived from an EMBL/GenBank/DDBJ whole genome shotgun (WGS) entry which is preliminary data.</text>
</comment>
<dbReference type="GO" id="GO:0006979">
    <property type="term" value="P:response to oxidative stress"/>
    <property type="evidence" value="ECO:0007669"/>
    <property type="project" value="TreeGrafter"/>
</dbReference>
<dbReference type="AlphaFoldDB" id="A0A8J6NTA0"/>
<keyword evidence="1" id="KW-0560">Oxidoreductase</keyword>
<keyword evidence="4" id="KW-0670">Pyruvate</keyword>
<organism evidence="4 5">
    <name type="scientific">Candidatus Desulfatibia profunda</name>
    <dbReference type="NCBI Taxonomy" id="2841695"/>
    <lineage>
        <taxon>Bacteria</taxon>
        <taxon>Pseudomonadati</taxon>
        <taxon>Thermodesulfobacteriota</taxon>
        <taxon>Desulfobacteria</taxon>
        <taxon>Desulfobacterales</taxon>
        <taxon>Desulfobacterales incertae sedis</taxon>
        <taxon>Candidatus Desulfatibia</taxon>
    </lineage>
</organism>
<dbReference type="GO" id="GO:0016491">
    <property type="term" value="F:oxidoreductase activity"/>
    <property type="evidence" value="ECO:0007669"/>
    <property type="project" value="UniProtKB-KW"/>
</dbReference>
<dbReference type="Pfam" id="PF17147">
    <property type="entry name" value="PFOR_II"/>
    <property type="match status" value="1"/>
</dbReference>
<dbReference type="PANTHER" id="PTHR32154">
    <property type="entry name" value="PYRUVATE-FLAVODOXIN OXIDOREDUCTASE-RELATED"/>
    <property type="match status" value="1"/>
</dbReference>